<accession>A0ABP3Y1K2</accession>
<dbReference type="Pfam" id="PF18936">
    <property type="entry name" value="DUF5684"/>
    <property type="match status" value="1"/>
</dbReference>
<organism evidence="2 3">
    <name type="scientific">Wandonia haliotis</name>
    <dbReference type="NCBI Taxonomy" id="574963"/>
    <lineage>
        <taxon>Bacteria</taxon>
        <taxon>Pseudomonadati</taxon>
        <taxon>Bacteroidota</taxon>
        <taxon>Flavobacteriia</taxon>
        <taxon>Flavobacteriales</taxon>
        <taxon>Crocinitomicaceae</taxon>
        <taxon>Wandonia</taxon>
    </lineage>
</organism>
<feature type="transmembrane region" description="Helical" evidence="1">
    <location>
        <begin position="39"/>
        <end position="56"/>
    </location>
</feature>
<reference evidence="3" key="1">
    <citation type="journal article" date="2019" name="Int. J. Syst. Evol. Microbiol.">
        <title>The Global Catalogue of Microorganisms (GCM) 10K type strain sequencing project: providing services to taxonomists for standard genome sequencing and annotation.</title>
        <authorList>
            <consortium name="The Broad Institute Genomics Platform"/>
            <consortium name="The Broad Institute Genome Sequencing Center for Infectious Disease"/>
            <person name="Wu L."/>
            <person name="Ma J."/>
        </authorList>
    </citation>
    <scope>NUCLEOTIDE SEQUENCE [LARGE SCALE GENOMIC DNA]</scope>
    <source>
        <strain evidence="3">JCM 16083</strain>
    </source>
</reference>
<feature type="transmembrane region" description="Helical" evidence="1">
    <location>
        <begin position="86"/>
        <end position="107"/>
    </location>
</feature>
<protein>
    <recommendedName>
        <fullName evidence="4">Signal peptidase I</fullName>
    </recommendedName>
</protein>
<keyword evidence="3" id="KW-1185">Reference proteome</keyword>
<name>A0ABP3Y1K2_9FLAO</name>
<dbReference type="Proteomes" id="UP001501126">
    <property type="component" value="Unassembled WGS sequence"/>
</dbReference>
<comment type="caution">
    <text evidence="2">The sequence shown here is derived from an EMBL/GenBank/DDBJ whole genome shotgun (WGS) entry which is preliminary data.</text>
</comment>
<feature type="transmembrane region" description="Helical" evidence="1">
    <location>
        <begin position="113"/>
        <end position="133"/>
    </location>
</feature>
<gene>
    <name evidence="2" type="ORF">GCM10009118_18700</name>
</gene>
<sequence length="149" mass="16305">MNVNELIAVLAAYGLFVLGLAVFQIIVMWKLFTKAGQPGWAAIIPIYNLIVFIQIAKKPTWWAIWFFAPLLLGLLAGVLPPFLFLILNLVAVVGLIVFAILLQVGIAKAFGQGAGFAVGLIFFNLIFMAILAFGNYQYEDQNSDEAILA</sequence>
<proteinExistence type="predicted"/>
<evidence type="ECO:0000256" key="1">
    <source>
        <dbReference type="SAM" id="Phobius"/>
    </source>
</evidence>
<feature type="transmembrane region" description="Helical" evidence="1">
    <location>
        <begin position="62"/>
        <end position="79"/>
    </location>
</feature>
<dbReference type="RefSeq" id="WP_343786974.1">
    <property type="nucleotide sequence ID" value="NZ_BAAAFH010000011.1"/>
</dbReference>
<keyword evidence="1" id="KW-1133">Transmembrane helix</keyword>
<dbReference type="EMBL" id="BAAAFH010000011">
    <property type="protein sequence ID" value="GAA0875461.1"/>
    <property type="molecule type" value="Genomic_DNA"/>
</dbReference>
<keyword evidence="1" id="KW-0812">Transmembrane</keyword>
<dbReference type="InterPro" id="IPR043739">
    <property type="entry name" value="DUF5684"/>
</dbReference>
<feature type="transmembrane region" description="Helical" evidence="1">
    <location>
        <begin position="6"/>
        <end position="27"/>
    </location>
</feature>
<keyword evidence="1" id="KW-0472">Membrane</keyword>
<evidence type="ECO:0000313" key="2">
    <source>
        <dbReference type="EMBL" id="GAA0875461.1"/>
    </source>
</evidence>
<evidence type="ECO:0008006" key="4">
    <source>
        <dbReference type="Google" id="ProtNLM"/>
    </source>
</evidence>
<evidence type="ECO:0000313" key="3">
    <source>
        <dbReference type="Proteomes" id="UP001501126"/>
    </source>
</evidence>